<proteinExistence type="predicted"/>
<organism evidence="1 2">
    <name type="scientific">Apiospora marii</name>
    <dbReference type="NCBI Taxonomy" id="335849"/>
    <lineage>
        <taxon>Eukaryota</taxon>
        <taxon>Fungi</taxon>
        <taxon>Dikarya</taxon>
        <taxon>Ascomycota</taxon>
        <taxon>Pezizomycotina</taxon>
        <taxon>Sordariomycetes</taxon>
        <taxon>Xylariomycetidae</taxon>
        <taxon>Amphisphaeriales</taxon>
        <taxon>Apiosporaceae</taxon>
        <taxon>Apiospora</taxon>
    </lineage>
</organism>
<gene>
    <name evidence="1" type="ORF">PG991_002049</name>
</gene>
<dbReference type="EMBL" id="JAQQWI010000005">
    <property type="protein sequence ID" value="KAK8035976.1"/>
    <property type="molecule type" value="Genomic_DNA"/>
</dbReference>
<sequence length="452" mass="50699">MAPETVSCEAYEGNSLMVFQDLPLDFDPSTQWLDGDSPQHPHFNEAERIQDLVGAIKGDLLDCIFEGCRILLQRHDAQNLLQTFEHDTQVWRAAVSMHKFGVVYLGSRTDCRYDFLPVLESNEELFAAVDSFLCSERNAIRVINYGVHRWITTKNSKVERPGMLVPAYAISSIDLHHIAVRSQDVEGDSVSLLGASEALWDLHDFAHHVAAALSPVLYGSKYFSHLIDLPPRLTALIRSRAMNTAKPKPLCSDGVIFSELLTPLFEDEVGGAVIIAGGRQQETQHTYASLTNRLAESLADYLLQRRALRHGTTGALLMMEDPITPEQLAVLVQNKAYELTASEIEQRVMTRGGPADDERDVLEAMGGAADRIRYLAASRGWMYFEVRNTIKHRAQKLAYQIVAERMLDGSEGEMDEVDRELVQLVINSCGYVGWERGEVPNLWEVLLDRETI</sequence>
<protein>
    <submittedName>
        <fullName evidence="1">Uncharacterized protein</fullName>
    </submittedName>
</protein>
<comment type="caution">
    <text evidence="1">The sequence shown here is derived from an EMBL/GenBank/DDBJ whole genome shotgun (WGS) entry which is preliminary data.</text>
</comment>
<evidence type="ECO:0000313" key="2">
    <source>
        <dbReference type="Proteomes" id="UP001396898"/>
    </source>
</evidence>
<evidence type="ECO:0000313" key="1">
    <source>
        <dbReference type="EMBL" id="KAK8035976.1"/>
    </source>
</evidence>
<dbReference type="Proteomes" id="UP001396898">
    <property type="component" value="Unassembled WGS sequence"/>
</dbReference>
<name>A0ABR1SQ56_9PEZI</name>
<reference evidence="1 2" key="1">
    <citation type="submission" date="2023-01" db="EMBL/GenBank/DDBJ databases">
        <title>Analysis of 21 Apiospora genomes using comparative genomics revels a genus with tremendous synthesis potential of carbohydrate active enzymes and secondary metabolites.</title>
        <authorList>
            <person name="Sorensen T."/>
        </authorList>
    </citation>
    <scope>NUCLEOTIDE SEQUENCE [LARGE SCALE GENOMIC DNA]</scope>
    <source>
        <strain evidence="1 2">CBS 20057</strain>
    </source>
</reference>
<keyword evidence="2" id="KW-1185">Reference proteome</keyword>
<accession>A0ABR1SQ56</accession>